<evidence type="ECO:0000313" key="2">
    <source>
        <dbReference type="EMBL" id="CAA7038828.1"/>
    </source>
</evidence>
<sequence length="255" mass="27985">MNKEEDGGVVNTATLNSESLNSQFSTQDKADVVIGTWNREDNGGWIFEHDPMLPRKTIQLQSNLSYTALVSIVKGTLNLLAKNISIKLAYQYPQWMSIDDGDGSTPQYITDDHEVEVFVQMRRHVEEVNLCVTVTRHVGAMMPNSDRIRCSQLPPALTAPEDNVIGAQSDNDGTDEEWHRFAISETPLTAPQETAPEDDSQVVPTIGGGKTVPGRKRVRTSGISIREIEPVTRLAKAACGPHDKGKAIASDDDSE</sequence>
<feature type="region of interest" description="Disordered" evidence="1">
    <location>
        <begin position="187"/>
        <end position="217"/>
    </location>
</feature>
<accession>A0A6D2JD27</accession>
<evidence type="ECO:0000256" key="1">
    <source>
        <dbReference type="SAM" id="MobiDB-lite"/>
    </source>
</evidence>
<evidence type="ECO:0000313" key="3">
    <source>
        <dbReference type="EMBL" id="CAA7044461.1"/>
    </source>
</evidence>
<keyword evidence="4" id="KW-1185">Reference proteome</keyword>
<dbReference type="EMBL" id="CACVBM020001198">
    <property type="protein sequence ID" value="CAA7038828.1"/>
    <property type="molecule type" value="Genomic_DNA"/>
</dbReference>
<dbReference type="Proteomes" id="UP000467841">
    <property type="component" value="Unassembled WGS sequence"/>
</dbReference>
<evidence type="ECO:0000313" key="4">
    <source>
        <dbReference type="Proteomes" id="UP000467841"/>
    </source>
</evidence>
<dbReference type="EMBL" id="CACVBM020001300">
    <property type="protein sequence ID" value="CAA7044461.1"/>
    <property type="molecule type" value="Genomic_DNA"/>
</dbReference>
<gene>
    <name evidence="2" type="ORF">MERR_LOCUS26063</name>
    <name evidence="3" type="ORF">MERR_LOCUS31696</name>
</gene>
<organism evidence="2 4">
    <name type="scientific">Microthlaspi erraticum</name>
    <dbReference type="NCBI Taxonomy" id="1685480"/>
    <lineage>
        <taxon>Eukaryota</taxon>
        <taxon>Viridiplantae</taxon>
        <taxon>Streptophyta</taxon>
        <taxon>Embryophyta</taxon>
        <taxon>Tracheophyta</taxon>
        <taxon>Spermatophyta</taxon>
        <taxon>Magnoliopsida</taxon>
        <taxon>eudicotyledons</taxon>
        <taxon>Gunneridae</taxon>
        <taxon>Pentapetalae</taxon>
        <taxon>rosids</taxon>
        <taxon>malvids</taxon>
        <taxon>Brassicales</taxon>
        <taxon>Brassicaceae</taxon>
        <taxon>Coluteocarpeae</taxon>
        <taxon>Microthlaspi</taxon>
    </lineage>
</organism>
<name>A0A6D2JD27_9BRAS</name>
<proteinExistence type="predicted"/>
<dbReference type="AlphaFoldDB" id="A0A6D2JD27"/>
<protein>
    <submittedName>
        <fullName evidence="2">Uncharacterized protein</fullName>
    </submittedName>
</protein>
<dbReference type="OrthoDB" id="1113676at2759"/>
<reference evidence="2 4" key="1">
    <citation type="submission" date="2020-01" db="EMBL/GenBank/DDBJ databases">
        <authorList>
            <person name="Mishra B."/>
        </authorList>
    </citation>
    <scope>NUCLEOTIDE SEQUENCE [LARGE SCALE GENOMIC DNA]</scope>
</reference>